<name>A0A8J8NCV4_HALGN</name>
<accession>A0A8J8NCV4</accession>
<protein>
    <submittedName>
        <fullName evidence="2">Uncharacterized protein</fullName>
    </submittedName>
</protein>
<reference evidence="2" key="1">
    <citation type="submission" date="2019-06" db="EMBL/GenBank/DDBJ databases">
        <authorList>
            <person name="Zheng W."/>
        </authorList>
    </citation>
    <scope>NUCLEOTIDE SEQUENCE</scope>
    <source>
        <strain evidence="2">QDHG01</strain>
    </source>
</reference>
<dbReference type="EMBL" id="RRYP01022531">
    <property type="protein sequence ID" value="TNV72401.1"/>
    <property type="molecule type" value="Genomic_DNA"/>
</dbReference>
<dbReference type="Proteomes" id="UP000785679">
    <property type="component" value="Unassembled WGS sequence"/>
</dbReference>
<keyword evidence="3" id="KW-1185">Reference proteome</keyword>
<evidence type="ECO:0000256" key="1">
    <source>
        <dbReference type="SAM" id="Phobius"/>
    </source>
</evidence>
<feature type="transmembrane region" description="Helical" evidence="1">
    <location>
        <begin position="52"/>
        <end position="70"/>
    </location>
</feature>
<gene>
    <name evidence="2" type="ORF">FGO68_gene13969</name>
</gene>
<keyword evidence="1" id="KW-0812">Transmembrane</keyword>
<dbReference type="AlphaFoldDB" id="A0A8J8NCV4"/>
<feature type="transmembrane region" description="Helical" evidence="1">
    <location>
        <begin position="12"/>
        <end position="32"/>
    </location>
</feature>
<organism evidence="2 3">
    <name type="scientific">Halteria grandinella</name>
    <dbReference type="NCBI Taxonomy" id="5974"/>
    <lineage>
        <taxon>Eukaryota</taxon>
        <taxon>Sar</taxon>
        <taxon>Alveolata</taxon>
        <taxon>Ciliophora</taxon>
        <taxon>Intramacronucleata</taxon>
        <taxon>Spirotrichea</taxon>
        <taxon>Stichotrichia</taxon>
        <taxon>Sporadotrichida</taxon>
        <taxon>Halteriidae</taxon>
        <taxon>Halteria</taxon>
    </lineage>
</organism>
<evidence type="ECO:0000313" key="2">
    <source>
        <dbReference type="EMBL" id="TNV72401.1"/>
    </source>
</evidence>
<sequence>MNQSKQQYQIAVSLYISSISFSKCFLALNLFSLKVGVTRSLATEKGNPLKQIFFILSIPLSLYSAAFASISSNTAALSSLLQSGETPWGKGCAATHF</sequence>
<proteinExistence type="predicted"/>
<keyword evidence="1" id="KW-0472">Membrane</keyword>
<evidence type="ECO:0000313" key="3">
    <source>
        <dbReference type="Proteomes" id="UP000785679"/>
    </source>
</evidence>
<comment type="caution">
    <text evidence="2">The sequence shown here is derived from an EMBL/GenBank/DDBJ whole genome shotgun (WGS) entry which is preliminary data.</text>
</comment>
<keyword evidence="1" id="KW-1133">Transmembrane helix</keyword>